<dbReference type="InterPro" id="IPR055406">
    <property type="entry name" value="HEAT_Maestro"/>
</dbReference>
<sequence>KMQVFLPDLMELLQNENEDIKMKALVVMQKLMGHLEKAEASPIAVQLAEKLLPLFDEELSQLRELSISLCRDMVSTVVGNSKRQMRKNMQMGLLPLLFHMSDETQSMAK</sequence>
<dbReference type="GO" id="GO:0005737">
    <property type="term" value="C:cytoplasm"/>
    <property type="evidence" value="ECO:0007669"/>
    <property type="project" value="TreeGrafter"/>
</dbReference>
<dbReference type="AlphaFoldDB" id="A0A091WKQ5"/>
<protein>
    <recommendedName>
        <fullName evidence="1">Maestro/Maestro-like HEAT-repeats domain-containing protein</fullName>
    </recommendedName>
</protein>
<keyword evidence="3" id="KW-1185">Reference proteome</keyword>
<dbReference type="InterPro" id="IPR045206">
    <property type="entry name" value="Maestro_heat-like_prot"/>
</dbReference>
<evidence type="ECO:0000313" key="3">
    <source>
        <dbReference type="Proteomes" id="UP000053605"/>
    </source>
</evidence>
<dbReference type="Pfam" id="PF23227">
    <property type="entry name" value="HEAT_MROH2B_C"/>
    <property type="match status" value="1"/>
</dbReference>
<reference evidence="2 3" key="1">
    <citation type="submission" date="2014-04" db="EMBL/GenBank/DDBJ databases">
        <title>Genome evolution of avian class.</title>
        <authorList>
            <person name="Zhang G."/>
            <person name="Li C."/>
        </authorList>
    </citation>
    <scope>NUCLEOTIDE SEQUENCE [LARGE SCALE GENOMIC DNA]</scope>
    <source>
        <strain evidence="2">BGI_N306</strain>
    </source>
</reference>
<feature type="non-terminal residue" evidence="2">
    <location>
        <position position="109"/>
    </location>
</feature>
<evidence type="ECO:0000259" key="1">
    <source>
        <dbReference type="Pfam" id="PF23227"/>
    </source>
</evidence>
<dbReference type="EMBL" id="KK735842">
    <property type="protein sequence ID" value="KFR16232.1"/>
    <property type="molecule type" value="Genomic_DNA"/>
</dbReference>
<dbReference type="PhylomeDB" id="A0A091WKQ5"/>
<dbReference type="SUPFAM" id="SSF48371">
    <property type="entry name" value="ARM repeat"/>
    <property type="match status" value="1"/>
</dbReference>
<dbReference type="PANTHER" id="PTHR23120:SF42">
    <property type="entry name" value="MAESTRO HEAT-LIKE REPEAT FAMILY MEMBER 3"/>
    <property type="match status" value="1"/>
</dbReference>
<organism evidence="2 3">
    <name type="scientific">Opisthocomus hoazin</name>
    <name type="common">Hoatzin</name>
    <name type="synonym">Phasianus hoazin</name>
    <dbReference type="NCBI Taxonomy" id="30419"/>
    <lineage>
        <taxon>Eukaryota</taxon>
        <taxon>Metazoa</taxon>
        <taxon>Chordata</taxon>
        <taxon>Craniata</taxon>
        <taxon>Vertebrata</taxon>
        <taxon>Euteleostomi</taxon>
        <taxon>Archelosauria</taxon>
        <taxon>Archosauria</taxon>
        <taxon>Dinosauria</taxon>
        <taxon>Saurischia</taxon>
        <taxon>Theropoda</taxon>
        <taxon>Coelurosauria</taxon>
        <taxon>Aves</taxon>
        <taxon>Neognathae</taxon>
        <taxon>Neoaves</taxon>
        <taxon>Opisthocomiformes</taxon>
        <taxon>Opisthocomidae</taxon>
        <taxon>Opisthocomus</taxon>
    </lineage>
</organism>
<proteinExistence type="predicted"/>
<accession>A0A091WKQ5</accession>
<dbReference type="Proteomes" id="UP000053605">
    <property type="component" value="Unassembled WGS sequence"/>
</dbReference>
<evidence type="ECO:0000313" key="2">
    <source>
        <dbReference type="EMBL" id="KFR16232.1"/>
    </source>
</evidence>
<feature type="non-terminal residue" evidence="2">
    <location>
        <position position="1"/>
    </location>
</feature>
<name>A0A091WKQ5_OPIHO</name>
<dbReference type="InterPro" id="IPR016024">
    <property type="entry name" value="ARM-type_fold"/>
</dbReference>
<dbReference type="Gene3D" id="1.25.10.10">
    <property type="entry name" value="Leucine-rich Repeat Variant"/>
    <property type="match status" value="1"/>
</dbReference>
<gene>
    <name evidence="2" type="ORF">N306_02054</name>
</gene>
<dbReference type="InterPro" id="IPR011989">
    <property type="entry name" value="ARM-like"/>
</dbReference>
<dbReference type="PANTHER" id="PTHR23120">
    <property type="entry name" value="MAESTRO-RELATED HEAT DOMAIN-CONTAINING"/>
    <property type="match status" value="1"/>
</dbReference>
<feature type="domain" description="Maestro/Maestro-like HEAT-repeats" evidence="1">
    <location>
        <begin position="2"/>
        <end position="109"/>
    </location>
</feature>